<name>A0A7W4VSN9_9ACTN</name>
<organism evidence="1 2">
    <name type="scientific">Nocardioides soli</name>
    <dbReference type="NCBI Taxonomy" id="1036020"/>
    <lineage>
        <taxon>Bacteria</taxon>
        <taxon>Bacillati</taxon>
        <taxon>Actinomycetota</taxon>
        <taxon>Actinomycetes</taxon>
        <taxon>Propionibacteriales</taxon>
        <taxon>Nocardioidaceae</taxon>
        <taxon>Nocardioides</taxon>
    </lineage>
</organism>
<protein>
    <recommendedName>
        <fullName evidence="3">Endonuclease/exonuclease/phosphatase domain-containing protein</fullName>
    </recommendedName>
</protein>
<dbReference type="Proteomes" id="UP000589626">
    <property type="component" value="Unassembled WGS sequence"/>
</dbReference>
<keyword evidence="2" id="KW-1185">Reference proteome</keyword>
<dbReference type="AlphaFoldDB" id="A0A7W4VSN9"/>
<evidence type="ECO:0008006" key="3">
    <source>
        <dbReference type="Google" id="ProtNLM"/>
    </source>
</evidence>
<evidence type="ECO:0000313" key="1">
    <source>
        <dbReference type="EMBL" id="MBB3041036.1"/>
    </source>
</evidence>
<sequence>MALLVTANLGRGADTAEFLRNVRAIDAEAGSGAVIGFQEIDEDDRPDEHGALRHVLGRAFSFTNWHTRVPIGYGRRWKRKRSQAISASAGLFRLSPARVISEAVLVHDRGLELVVLNVHFPRNDPRLLSRWRSVDAKLRKRIAHWHARGRTVVWLGDANRGRLGPMHPLEQTLAHDGLDWIRVIKHPAGAQVRRTDTGTVDLTIDGHDALWARVDLHTPKEHR</sequence>
<dbReference type="RefSeq" id="WP_183590990.1">
    <property type="nucleotide sequence ID" value="NZ_JACHWR010000001.1"/>
</dbReference>
<dbReference type="SUPFAM" id="SSF56219">
    <property type="entry name" value="DNase I-like"/>
    <property type="match status" value="1"/>
</dbReference>
<evidence type="ECO:0000313" key="2">
    <source>
        <dbReference type="Proteomes" id="UP000589626"/>
    </source>
</evidence>
<proteinExistence type="predicted"/>
<comment type="caution">
    <text evidence="1">The sequence shown here is derived from an EMBL/GenBank/DDBJ whole genome shotgun (WGS) entry which is preliminary data.</text>
</comment>
<accession>A0A7W4VSN9</accession>
<dbReference type="EMBL" id="JACHWR010000001">
    <property type="protein sequence ID" value="MBB3041036.1"/>
    <property type="molecule type" value="Genomic_DNA"/>
</dbReference>
<reference evidence="1 2" key="1">
    <citation type="submission" date="2020-08" db="EMBL/GenBank/DDBJ databases">
        <title>Sequencing the genomes of 1000 actinobacteria strains.</title>
        <authorList>
            <person name="Klenk H.-P."/>
        </authorList>
    </citation>
    <scope>NUCLEOTIDE SEQUENCE [LARGE SCALE GENOMIC DNA]</scope>
    <source>
        <strain evidence="1 2">DSM 105498</strain>
    </source>
</reference>
<gene>
    <name evidence="1" type="ORF">FHU40_000837</name>
</gene>
<dbReference type="InterPro" id="IPR036691">
    <property type="entry name" value="Endo/exonu/phosph_ase_sf"/>
</dbReference>
<dbReference type="Gene3D" id="3.60.10.10">
    <property type="entry name" value="Endonuclease/exonuclease/phosphatase"/>
    <property type="match status" value="1"/>
</dbReference>